<dbReference type="Gene3D" id="3.30.460.10">
    <property type="entry name" value="Beta Polymerase, domain 2"/>
    <property type="match status" value="1"/>
</dbReference>
<dbReference type="InterPro" id="IPR007344">
    <property type="entry name" value="GrpB/CoaE"/>
</dbReference>
<dbReference type="PANTHER" id="PTHR34822">
    <property type="entry name" value="GRPB DOMAIN PROTEIN (AFU_ORTHOLOGUE AFUA_1G01530)"/>
    <property type="match status" value="1"/>
</dbReference>
<dbReference type="PANTHER" id="PTHR34822:SF1">
    <property type="entry name" value="GRPB FAMILY PROTEIN"/>
    <property type="match status" value="1"/>
</dbReference>
<dbReference type="InterPro" id="IPR043519">
    <property type="entry name" value="NT_sf"/>
</dbReference>
<gene>
    <name evidence="1" type="ORF">SAMN05661091_3579</name>
</gene>
<dbReference type="AlphaFoldDB" id="A0A1X7HI53"/>
<reference evidence="1 2" key="1">
    <citation type="submission" date="2017-04" db="EMBL/GenBank/DDBJ databases">
        <authorList>
            <person name="Afonso C.L."/>
            <person name="Miller P.J."/>
            <person name="Scott M.A."/>
            <person name="Spackman E."/>
            <person name="Goraichik I."/>
            <person name="Dimitrov K.M."/>
            <person name="Suarez D.L."/>
            <person name="Swayne D.E."/>
        </authorList>
    </citation>
    <scope>NUCLEOTIDE SEQUENCE [LARGE SCALE GENOMIC DNA]</scope>
    <source>
        <strain evidence="1 2">N3/975</strain>
    </source>
</reference>
<dbReference type="Pfam" id="PF04229">
    <property type="entry name" value="GrpB"/>
    <property type="match status" value="1"/>
</dbReference>
<dbReference type="SUPFAM" id="SSF81301">
    <property type="entry name" value="Nucleotidyltransferase"/>
    <property type="match status" value="1"/>
</dbReference>
<sequence length="174" mass="20530">MEQVIVSEYNPEWKKQYEDERVKISEALQDILMTIEHIGSTSVPGLGAKPIIDMMVGVMDLDQVGQEQIDRLMKIGYEYVHKPDFPERKFFRKGKWRAGTHHLHIYEMSGAQWRNNMLFRNYLRNHADTLAQYYQLKKELEARHKHDRVQYTAGKETFIQEVINKATEEFGAGR</sequence>
<dbReference type="RefSeq" id="WP_208914412.1">
    <property type="nucleotide sequence ID" value="NZ_LT840184.1"/>
</dbReference>
<proteinExistence type="predicted"/>
<dbReference type="STRING" id="1313296.SAMN05661091_3579"/>
<organism evidence="1 2">
    <name type="scientific">Paenibacillus uliginis N3/975</name>
    <dbReference type="NCBI Taxonomy" id="1313296"/>
    <lineage>
        <taxon>Bacteria</taxon>
        <taxon>Bacillati</taxon>
        <taxon>Bacillota</taxon>
        <taxon>Bacilli</taxon>
        <taxon>Bacillales</taxon>
        <taxon>Paenibacillaceae</taxon>
        <taxon>Paenibacillus</taxon>
    </lineage>
</organism>
<keyword evidence="1" id="KW-0808">Transferase</keyword>
<evidence type="ECO:0000313" key="2">
    <source>
        <dbReference type="Proteomes" id="UP000192940"/>
    </source>
</evidence>
<keyword evidence="2" id="KW-1185">Reference proteome</keyword>
<name>A0A1X7HI53_9BACL</name>
<evidence type="ECO:0000313" key="1">
    <source>
        <dbReference type="EMBL" id="SMF86989.1"/>
    </source>
</evidence>
<accession>A0A1X7HI53</accession>
<protein>
    <submittedName>
        <fullName evidence="1">GrpB domain, predicted nucleotidyltransferase, UPF0157 family</fullName>
    </submittedName>
</protein>
<dbReference type="GO" id="GO:0016740">
    <property type="term" value="F:transferase activity"/>
    <property type="evidence" value="ECO:0007669"/>
    <property type="project" value="UniProtKB-KW"/>
</dbReference>
<dbReference type="Proteomes" id="UP000192940">
    <property type="component" value="Chromosome I"/>
</dbReference>
<dbReference type="EMBL" id="LT840184">
    <property type="protein sequence ID" value="SMF86989.1"/>
    <property type="molecule type" value="Genomic_DNA"/>
</dbReference>